<dbReference type="InterPro" id="IPR000477">
    <property type="entry name" value="RT_dom"/>
</dbReference>
<dbReference type="PANTHER" id="PTHR33332">
    <property type="entry name" value="REVERSE TRANSCRIPTASE DOMAIN-CONTAINING PROTEIN"/>
    <property type="match status" value="1"/>
</dbReference>
<dbReference type="AlphaFoldDB" id="A0A2H1WWY2"/>
<sequence length="382" mass="42643">MCPWRCQPMRFINKQGSRRKRKNVKTKYEPSYMSVSRLIEYGVPQGSVLGPLLFLIYINDLPKVSKHQMVMFADVSAAVIKCSDRNIYQNDINNTLSDIITWLKNNNLYINLKKKQKTCIFTKQLKHRRYNSCDIEEGNVAKFLCVVSQLNWKAHTHDLSKRINKSTYALFQITRNINSEALQIAYSGIVASVLKYSTTELHGVDVWPGVENLNVAVDLNVLTLASLYIFEICIFVKTNLKLFEKMATLRDVPFRSQYANSLCNRRCEAALYPPGSVVRPDARLSYSSAVNIAMNPSLCDGREYLLLLSACPSVSPVAGCGGGVCPPVSLVPSVSVGLQAASTQAGRWQRSPAHAAGHTHDTAPTADTLHVPCTHTHMYKPT</sequence>
<accession>A0A2H1WWY2</accession>
<dbReference type="Pfam" id="PF00078">
    <property type="entry name" value="RVT_1"/>
    <property type="match status" value="1"/>
</dbReference>
<feature type="region of interest" description="Disordered" evidence="1">
    <location>
        <begin position="349"/>
        <end position="369"/>
    </location>
</feature>
<name>A0A2H1WWY2_SPOFR</name>
<gene>
    <name evidence="3" type="ORF">SFRICE_032176</name>
</gene>
<evidence type="ECO:0000259" key="2">
    <source>
        <dbReference type="PROSITE" id="PS50878"/>
    </source>
</evidence>
<protein>
    <submittedName>
        <fullName evidence="3">SFRICE_032176</fullName>
    </submittedName>
</protein>
<dbReference type="PROSITE" id="PS50878">
    <property type="entry name" value="RT_POL"/>
    <property type="match status" value="1"/>
</dbReference>
<feature type="domain" description="Reverse transcriptase" evidence="2">
    <location>
        <begin position="1"/>
        <end position="157"/>
    </location>
</feature>
<organism evidence="3">
    <name type="scientific">Spodoptera frugiperda</name>
    <name type="common">Fall armyworm</name>
    <dbReference type="NCBI Taxonomy" id="7108"/>
    <lineage>
        <taxon>Eukaryota</taxon>
        <taxon>Metazoa</taxon>
        <taxon>Ecdysozoa</taxon>
        <taxon>Arthropoda</taxon>
        <taxon>Hexapoda</taxon>
        <taxon>Insecta</taxon>
        <taxon>Pterygota</taxon>
        <taxon>Neoptera</taxon>
        <taxon>Endopterygota</taxon>
        <taxon>Lepidoptera</taxon>
        <taxon>Glossata</taxon>
        <taxon>Ditrysia</taxon>
        <taxon>Noctuoidea</taxon>
        <taxon>Noctuidae</taxon>
        <taxon>Amphipyrinae</taxon>
        <taxon>Spodoptera</taxon>
    </lineage>
</organism>
<reference evidence="3" key="1">
    <citation type="submission" date="2016-07" db="EMBL/GenBank/DDBJ databases">
        <authorList>
            <person name="Bretaudeau A."/>
        </authorList>
    </citation>
    <scope>NUCLEOTIDE SEQUENCE</scope>
    <source>
        <strain evidence="3">Rice</strain>
        <tissue evidence="3">Whole body</tissue>
    </source>
</reference>
<evidence type="ECO:0000256" key="1">
    <source>
        <dbReference type="SAM" id="MobiDB-lite"/>
    </source>
</evidence>
<evidence type="ECO:0000313" key="3">
    <source>
        <dbReference type="EMBL" id="SOQ57476.1"/>
    </source>
</evidence>
<dbReference type="EMBL" id="ODYU01011619">
    <property type="protein sequence ID" value="SOQ57476.1"/>
    <property type="molecule type" value="Genomic_DNA"/>
</dbReference>
<proteinExistence type="predicted"/>